<gene>
    <name evidence="1" type="ORF">HND93_36355</name>
</gene>
<comment type="caution">
    <text evidence="1">The sequence shown here is derived from an EMBL/GenBank/DDBJ whole genome shotgun (WGS) entry which is preliminary data.</text>
</comment>
<sequence>AAALDAGLSLPDGLLRAAAAAGLACRGVGAQDSMPDAARIAAAAADMPPVEAVG</sequence>
<dbReference type="SUPFAM" id="SSF53613">
    <property type="entry name" value="Ribokinase-like"/>
    <property type="match status" value="1"/>
</dbReference>
<dbReference type="EMBL" id="JABFDB010000076">
    <property type="protein sequence ID" value="NYZ25200.1"/>
    <property type="molecule type" value="Genomic_DNA"/>
</dbReference>
<dbReference type="Proteomes" id="UP000584642">
    <property type="component" value="Unassembled WGS sequence"/>
</dbReference>
<dbReference type="InterPro" id="IPR029056">
    <property type="entry name" value="Ribokinase-like"/>
</dbReference>
<evidence type="ECO:0000313" key="1">
    <source>
        <dbReference type="EMBL" id="NYZ25200.1"/>
    </source>
</evidence>
<proteinExistence type="predicted"/>
<name>A0ABX2TLF9_9PROT</name>
<reference evidence="1 2" key="1">
    <citation type="submission" date="2020-05" db="EMBL/GenBank/DDBJ databases">
        <title>Azospirillum oleiclasticum sp. nov, a nitrogen-fixing and heavy crude oil-emulsifying bacterium isolated from the crude oil of Yumen Oilfield.</title>
        <authorList>
            <person name="Wu D."/>
            <person name="Cai M."/>
            <person name="Zhang X."/>
        </authorList>
    </citation>
    <scope>NUCLEOTIDE SEQUENCE [LARGE SCALE GENOMIC DNA]</scope>
    <source>
        <strain evidence="1 2">ROY-1-1-2</strain>
    </source>
</reference>
<evidence type="ECO:0000313" key="2">
    <source>
        <dbReference type="Proteomes" id="UP000584642"/>
    </source>
</evidence>
<feature type="non-terminal residue" evidence="1">
    <location>
        <position position="1"/>
    </location>
</feature>
<organism evidence="1 2">
    <name type="scientific">Azospirillum oleiclasticum</name>
    <dbReference type="NCBI Taxonomy" id="2735135"/>
    <lineage>
        <taxon>Bacteria</taxon>
        <taxon>Pseudomonadati</taxon>
        <taxon>Pseudomonadota</taxon>
        <taxon>Alphaproteobacteria</taxon>
        <taxon>Rhodospirillales</taxon>
        <taxon>Azospirillaceae</taxon>
        <taxon>Azospirillum</taxon>
    </lineage>
</organism>
<accession>A0ABX2TLF9</accession>
<keyword evidence="2" id="KW-1185">Reference proteome</keyword>
<dbReference type="Gene3D" id="3.40.1190.20">
    <property type="match status" value="1"/>
</dbReference>
<protein>
    <submittedName>
        <fullName evidence="1">Ribokinase</fullName>
    </submittedName>
</protein>